<feature type="compositionally biased region" description="Polar residues" evidence="2">
    <location>
        <begin position="95"/>
        <end position="104"/>
    </location>
</feature>
<feature type="compositionally biased region" description="Basic residues" evidence="2">
    <location>
        <begin position="184"/>
        <end position="193"/>
    </location>
</feature>
<organism evidence="3">
    <name type="scientific">Guillardia theta</name>
    <name type="common">Cryptophyte</name>
    <name type="synonym">Cryptomonas phi</name>
    <dbReference type="NCBI Taxonomy" id="55529"/>
    <lineage>
        <taxon>Eukaryota</taxon>
        <taxon>Cryptophyceae</taxon>
        <taxon>Pyrenomonadales</taxon>
        <taxon>Geminigeraceae</taxon>
        <taxon>Guillardia</taxon>
    </lineage>
</organism>
<feature type="compositionally biased region" description="Basic and acidic residues" evidence="2">
    <location>
        <begin position="194"/>
        <end position="223"/>
    </location>
</feature>
<dbReference type="EMBL" id="HBKN01031527">
    <property type="protein sequence ID" value="CAE2316448.1"/>
    <property type="molecule type" value="Transcribed_RNA"/>
</dbReference>
<protein>
    <submittedName>
        <fullName evidence="3">Uncharacterized protein</fullName>
    </submittedName>
</protein>
<dbReference type="PROSITE" id="PS50096">
    <property type="entry name" value="IQ"/>
    <property type="match status" value="2"/>
</dbReference>
<accession>A0A7S4L6B2</accession>
<feature type="compositionally biased region" description="Low complexity" evidence="2">
    <location>
        <begin position="386"/>
        <end position="398"/>
    </location>
</feature>
<feature type="compositionally biased region" description="Basic and acidic residues" evidence="2">
    <location>
        <begin position="70"/>
        <end position="89"/>
    </location>
</feature>
<feature type="coiled-coil region" evidence="1">
    <location>
        <begin position="419"/>
        <end position="475"/>
    </location>
</feature>
<dbReference type="Pfam" id="PF00612">
    <property type="entry name" value="IQ"/>
    <property type="match status" value="2"/>
</dbReference>
<gene>
    <name evidence="3" type="ORF">GTHE00462_LOCUS24506</name>
</gene>
<evidence type="ECO:0000313" key="3">
    <source>
        <dbReference type="EMBL" id="CAE2316448.1"/>
    </source>
</evidence>
<keyword evidence="1" id="KW-0175">Coiled coil</keyword>
<proteinExistence type="predicted"/>
<dbReference type="InterPro" id="IPR000048">
    <property type="entry name" value="IQ_motif_EF-hand-BS"/>
</dbReference>
<sequence>MADQSSNGPGGADAPISMQEAAPAEEESRDEQEKKEASTVEIEQPGHLPQEVEEGEAPPVTNSEIDQTDPDTKEIRSENDEQDTAKPDLADSELELQNQQQAATKIQARARGMHARREVSRRRQSAAGEQGAGQDPAGDAEPVADEQEGDGGADVEEGGEEVEGGEDGECHEHKAATKIQARARGMHARRRAKDSKSYGREVSGMRRGSEEEKSPAEEHDGRRAQVPSAQLSSSPEGGVGVAHPRKKKVAKFAGDDEGQERGARGVGFAKQDAHPAPQRRAVKLSPTTPPRRLKEPSLHLEEGRHARFASADVYEEIPAREEVSGSQPSEDGFSSEANPGDEEEDIPLSQLKGPVPLGSPRPHLFRYSPPADGAKPQRLELDSPRSGGESNESFSSGSKKMFRADHSPSRVEAGDDALLRGLKEKLASVEERIDSNQRLLLDSLDITQNVDVDTIQQANERVEKLMQLRQQILIAIEHQKRRSRAPEGDVSSDLILPSISPNKRVEQRRPRPPVAKEGVRLPHIPSSYSSVSPEQEPLPFPSDGSNVQRRMQAGSRAFIERQRRARPLPSSDPPLEVLYKLPRQKLVVRQPQERPLRMERSAAARKGLQE</sequence>
<feature type="region of interest" description="Disordered" evidence="2">
    <location>
        <begin position="1"/>
        <end position="411"/>
    </location>
</feature>
<feature type="compositionally biased region" description="Basic and acidic residues" evidence="2">
    <location>
        <begin position="402"/>
        <end position="411"/>
    </location>
</feature>
<evidence type="ECO:0000256" key="1">
    <source>
        <dbReference type="SAM" id="Coils"/>
    </source>
</evidence>
<feature type="compositionally biased region" description="Acidic residues" evidence="2">
    <location>
        <begin position="142"/>
        <end position="167"/>
    </location>
</feature>
<name>A0A7S4L6B2_GUITH</name>
<dbReference type="AlphaFoldDB" id="A0A7S4L6B2"/>
<feature type="compositionally biased region" description="Basic residues" evidence="2">
    <location>
        <begin position="111"/>
        <end position="124"/>
    </location>
</feature>
<feature type="region of interest" description="Disordered" evidence="2">
    <location>
        <begin position="589"/>
        <end position="610"/>
    </location>
</feature>
<dbReference type="SMART" id="SM00015">
    <property type="entry name" value="IQ"/>
    <property type="match status" value="2"/>
</dbReference>
<feature type="compositionally biased region" description="Basic and acidic residues" evidence="2">
    <location>
        <begin position="591"/>
        <end position="610"/>
    </location>
</feature>
<feature type="region of interest" description="Disordered" evidence="2">
    <location>
        <begin position="480"/>
        <end position="577"/>
    </location>
</feature>
<reference evidence="3" key="1">
    <citation type="submission" date="2021-01" db="EMBL/GenBank/DDBJ databases">
        <authorList>
            <person name="Corre E."/>
            <person name="Pelletier E."/>
            <person name="Niang G."/>
            <person name="Scheremetjew M."/>
            <person name="Finn R."/>
            <person name="Kale V."/>
            <person name="Holt S."/>
            <person name="Cochrane G."/>
            <person name="Meng A."/>
            <person name="Brown T."/>
            <person name="Cohen L."/>
        </authorList>
    </citation>
    <scope>NUCLEOTIDE SEQUENCE</scope>
    <source>
        <strain evidence="3">CCMP 2712</strain>
    </source>
</reference>
<feature type="compositionally biased region" description="Basic and acidic residues" evidence="2">
    <location>
        <begin position="292"/>
        <end position="305"/>
    </location>
</feature>
<evidence type="ECO:0000256" key="2">
    <source>
        <dbReference type="SAM" id="MobiDB-lite"/>
    </source>
</evidence>